<dbReference type="EMBL" id="JARKIE010000003">
    <property type="protein sequence ID" value="KAJ7708758.1"/>
    <property type="molecule type" value="Genomic_DNA"/>
</dbReference>
<evidence type="ECO:0000256" key="3">
    <source>
        <dbReference type="ARBA" id="ARBA00022801"/>
    </source>
</evidence>
<dbReference type="CDD" id="cd14498">
    <property type="entry name" value="DSP"/>
    <property type="match status" value="1"/>
</dbReference>
<comment type="similarity">
    <text evidence="1">Belongs to the protein-tyrosine phosphatase family. Non-receptor class dual specificity subfamily.</text>
</comment>
<dbReference type="PANTHER" id="PTHR45848">
    <property type="entry name" value="DUAL SPECIFICITY PROTEIN PHOSPHATASE 12 FAMILY MEMBER"/>
    <property type="match status" value="1"/>
</dbReference>
<sequence>MWTNPGNPSRLRGQEIVRDAESFDAIIDDKLYLGNLSAAESPLLMSRLEITHILSVCPDYLAPDANVKHLTLPMTDDEHFNILQHLHTTCQFIQQALDGGGRVFVHCVMGISRSATVVCAYLIFSRQLSASRAIQFVRKRRPRSRPNYNFIRQLQVFSECNYDISPVAAPYVAWRRRQDFDGANSLRVIDAMSITDRLFLSFDFPSNKTHATALLEHLGVTHIVSITPDNVSRAGDILTGLVHKHFIVSNTSKEALLVVLPLLCQFVTSALADDSRVFLHCMDEVRAGIVICAYLMSTRRIGVSQALEILQDHVPLFEENPVIRRQLELFEQCEYAPSYGHPLVRAWLSVPNLAAQTSPISGPGYVDGIVQKGKALQASVMALVGAVG</sequence>
<evidence type="ECO:0000313" key="7">
    <source>
        <dbReference type="EMBL" id="KAJ7708758.1"/>
    </source>
</evidence>
<dbReference type="Gene3D" id="3.90.190.10">
    <property type="entry name" value="Protein tyrosine phosphatase superfamily"/>
    <property type="match status" value="2"/>
</dbReference>
<dbReference type="PROSITE" id="PS00383">
    <property type="entry name" value="TYR_PHOSPHATASE_1"/>
    <property type="match status" value="1"/>
</dbReference>
<accession>A0AAD7H042</accession>
<dbReference type="InterPro" id="IPR000340">
    <property type="entry name" value="Dual-sp_phosphatase_cat-dom"/>
</dbReference>
<dbReference type="InterPro" id="IPR029021">
    <property type="entry name" value="Prot-tyrosine_phosphatase-like"/>
</dbReference>
<keyword evidence="8" id="KW-1185">Reference proteome</keyword>
<evidence type="ECO:0000256" key="4">
    <source>
        <dbReference type="ARBA" id="ARBA00022912"/>
    </source>
</evidence>
<evidence type="ECO:0000259" key="5">
    <source>
        <dbReference type="PROSITE" id="PS50054"/>
    </source>
</evidence>
<comment type="caution">
    <text evidence="7">The sequence shown here is derived from an EMBL/GenBank/DDBJ whole genome shotgun (WGS) entry which is preliminary data.</text>
</comment>
<dbReference type="SUPFAM" id="SSF52799">
    <property type="entry name" value="(Phosphotyrosine protein) phosphatases II"/>
    <property type="match status" value="2"/>
</dbReference>
<evidence type="ECO:0000256" key="2">
    <source>
        <dbReference type="ARBA" id="ARBA00013064"/>
    </source>
</evidence>
<keyword evidence="3" id="KW-0378">Hydrolase</keyword>
<proteinExistence type="inferred from homology"/>
<dbReference type="SMART" id="SM00195">
    <property type="entry name" value="DSPc"/>
    <property type="match status" value="2"/>
</dbReference>
<dbReference type="Proteomes" id="UP001221757">
    <property type="component" value="Unassembled WGS sequence"/>
</dbReference>
<gene>
    <name evidence="7" type="ORF">B0H17DRAFT_1030782</name>
</gene>
<keyword evidence="4" id="KW-0904">Protein phosphatase</keyword>
<dbReference type="GO" id="GO:0004725">
    <property type="term" value="F:protein tyrosine phosphatase activity"/>
    <property type="evidence" value="ECO:0007669"/>
    <property type="project" value="UniProtKB-EC"/>
</dbReference>
<feature type="domain" description="Tyrosine specific protein phosphatases" evidence="6">
    <location>
        <begin position="77"/>
        <end position="142"/>
    </location>
</feature>
<organism evidence="7 8">
    <name type="scientific">Mycena rosella</name>
    <name type="common">Pink bonnet</name>
    <name type="synonym">Agaricus rosellus</name>
    <dbReference type="NCBI Taxonomy" id="1033263"/>
    <lineage>
        <taxon>Eukaryota</taxon>
        <taxon>Fungi</taxon>
        <taxon>Dikarya</taxon>
        <taxon>Basidiomycota</taxon>
        <taxon>Agaricomycotina</taxon>
        <taxon>Agaricomycetes</taxon>
        <taxon>Agaricomycetidae</taxon>
        <taxon>Agaricales</taxon>
        <taxon>Marasmiineae</taxon>
        <taxon>Mycenaceae</taxon>
        <taxon>Mycena</taxon>
    </lineage>
</organism>
<evidence type="ECO:0000259" key="6">
    <source>
        <dbReference type="PROSITE" id="PS50056"/>
    </source>
</evidence>
<name>A0AAD7H042_MYCRO</name>
<dbReference type="PROSITE" id="PS50056">
    <property type="entry name" value="TYR_PHOSPHATASE_2"/>
    <property type="match status" value="1"/>
</dbReference>
<reference evidence="7" key="1">
    <citation type="submission" date="2023-03" db="EMBL/GenBank/DDBJ databases">
        <title>Massive genome expansion in bonnet fungi (Mycena s.s.) driven by repeated elements and novel gene families across ecological guilds.</title>
        <authorList>
            <consortium name="Lawrence Berkeley National Laboratory"/>
            <person name="Harder C.B."/>
            <person name="Miyauchi S."/>
            <person name="Viragh M."/>
            <person name="Kuo A."/>
            <person name="Thoen E."/>
            <person name="Andreopoulos B."/>
            <person name="Lu D."/>
            <person name="Skrede I."/>
            <person name="Drula E."/>
            <person name="Henrissat B."/>
            <person name="Morin E."/>
            <person name="Kohler A."/>
            <person name="Barry K."/>
            <person name="LaButti K."/>
            <person name="Morin E."/>
            <person name="Salamov A."/>
            <person name="Lipzen A."/>
            <person name="Mereny Z."/>
            <person name="Hegedus B."/>
            <person name="Baldrian P."/>
            <person name="Stursova M."/>
            <person name="Weitz H."/>
            <person name="Taylor A."/>
            <person name="Grigoriev I.V."/>
            <person name="Nagy L.G."/>
            <person name="Martin F."/>
            <person name="Kauserud H."/>
        </authorList>
    </citation>
    <scope>NUCLEOTIDE SEQUENCE</scope>
    <source>
        <strain evidence="7">CBHHK067</strain>
    </source>
</reference>
<dbReference type="PROSITE" id="PS50054">
    <property type="entry name" value="TYR_PHOSPHATASE_DUAL"/>
    <property type="match status" value="1"/>
</dbReference>
<dbReference type="GO" id="GO:0008138">
    <property type="term" value="F:protein tyrosine/serine/threonine phosphatase activity"/>
    <property type="evidence" value="ECO:0007669"/>
    <property type="project" value="TreeGrafter"/>
</dbReference>
<dbReference type="InterPro" id="IPR000387">
    <property type="entry name" value="Tyr_Pase_dom"/>
</dbReference>
<feature type="domain" description="Tyrosine-protein phosphatase" evidence="5">
    <location>
        <begin position="23"/>
        <end position="163"/>
    </location>
</feature>
<dbReference type="PANTHER" id="PTHR45848:SF4">
    <property type="entry name" value="DUAL SPECIFICITY PROTEIN PHOSPHATASE 12"/>
    <property type="match status" value="1"/>
</dbReference>
<dbReference type="Pfam" id="PF00782">
    <property type="entry name" value="DSPc"/>
    <property type="match status" value="2"/>
</dbReference>
<dbReference type="InterPro" id="IPR020422">
    <property type="entry name" value="TYR_PHOSPHATASE_DUAL_dom"/>
</dbReference>
<protein>
    <recommendedName>
        <fullName evidence="2">protein-tyrosine-phosphatase</fullName>
        <ecNumber evidence="2">3.1.3.48</ecNumber>
    </recommendedName>
</protein>
<dbReference type="InterPro" id="IPR016130">
    <property type="entry name" value="Tyr_Pase_AS"/>
</dbReference>
<evidence type="ECO:0000256" key="1">
    <source>
        <dbReference type="ARBA" id="ARBA00008601"/>
    </source>
</evidence>
<evidence type="ECO:0000313" key="8">
    <source>
        <dbReference type="Proteomes" id="UP001221757"/>
    </source>
</evidence>
<dbReference type="AlphaFoldDB" id="A0AAD7H042"/>
<dbReference type="EC" id="3.1.3.48" evidence="2"/>